<sequence length="64" mass="6990">MGYDTLLGKTNYGIFVLCDQNYIRMWASTTNVGSVATTLRMNGGPPKKMRATTTVTFPIGSQRG</sequence>
<name>A0A8R1TRE2_ONCVO</name>
<reference evidence="1" key="2">
    <citation type="submission" date="2022-06" db="UniProtKB">
        <authorList>
            <consortium name="EnsemblMetazoa"/>
        </authorList>
    </citation>
    <scope>IDENTIFICATION</scope>
</reference>
<evidence type="ECO:0000313" key="1">
    <source>
        <dbReference type="EnsemblMetazoa" id="OVOC3451.1"/>
    </source>
</evidence>
<dbReference type="AlphaFoldDB" id="A0A8R1TRE2"/>
<dbReference type="EMBL" id="CMVM020000114">
    <property type="status" value="NOT_ANNOTATED_CDS"/>
    <property type="molecule type" value="Genomic_DNA"/>
</dbReference>
<dbReference type="EnsemblMetazoa" id="OVOC3451.1">
    <property type="protein sequence ID" value="OVOC3451.1"/>
    <property type="gene ID" value="WBGene00240260"/>
</dbReference>
<dbReference type="Proteomes" id="UP000024404">
    <property type="component" value="Unassembled WGS sequence"/>
</dbReference>
<organism evidence="1 2">
    <name type="scientific">Onchocerca volvulus</name>
    <dbReference type="NCBI Taxonomy" id="6282"/>
    <lineage>
        <taxon>Eukaryota</taxon>
        <taxon>Metazoa</taxon>
        <taxon>Ecdysozoa</taxon>
        <taxon>Nematoda</taxon>
        <taxon>Chromadorea</taxon>
        <taxon>Rhabditida</taxon>
        <taxon>Spirurina</taxon>
        <taxon>Spiruromorpha</taxon>
        <taxon>Filarioidea</taxon>
        <taxon>Onchocercidae</taxon>
        <taxon>Onchocerca</taxon>
    </lineage>
</organism>
<protein>
    <submittedName>
        <fullName evidence="1">Uncharacterized protein</fullName>
    </submittedName>
</protein>
<accession>A0A8R1TRE2</accession>
<keyword evidence="2" id="KW-1185">Reference proteome</keyword>
<proteinExistence type="predicted"/>
<reference evidence="2" key="1">
    <citation type="submission" date="2013-10" db="EMBL/GenBank/DDBJ databases">
        <title>Genome sequencing of Onchocerca volvulus.</title>
        <authorList>
            <person name="Cotton J."/>
            <person name="Tsai J."/>
            <person name="Stanley E."/>
            <person name="Tracey A."/>
            <person name="Holroyd N."/>
            <person name="Lustigman S."/>
            <person name="Berriman M."/>
        </authorList>
    </citation>
    <scope>NUCLEOTIDE SEQUENCE</scope>
</reference>
<evidence type="ECO:0000313" key="2">
    <source>
        <dbReference type="Proteomes" id="UP000024404"/>
    </source>
</evidence>